<dbReference type="InterPro" id="IPR011577">
    <property type="entry name" value="Cyt_b561_bac/Ni-Hgenase"/>
</dbReference>
<comment type="caution">
    <text evidence="9">The sequence shown here is derived from an EMBL/GenBank/DDBJ whole genome shotgun (WGS) entry which is preliminary data.</text>
</comment>
<feature type="region of interest" description="Disordered" evidence="6">
    <location>
        <begin position="1"/>
        <end position="155"/>
    </location>
</feature>
<evidence type="ECO:0000256" key="5">
    <source>
        <dbReference type="ARBA" id="ARBA00023136"/>
    </source>
</evidence>
<dbReference type="SUPFAM" id="SSF81342">
    <property type="entry name" value="Transmembrane di-heme cytochromes"/>
    <property type="match status" value="1"/>
</dbReference>
<gene>
    <name evidence="9" type="ORF">QQX04_06535</name>
</gene>
<keyword evidence="3 7" id="KW-0812">Transmembrane</keyword>
<feature type="compositionally biased region" description="Polar residues" evidence="6">
    <location>
        <begin position="64"/>
        <end position="73"/>
    </location>
</feature>
<evidence type="ECO:0000313" key="10">
    <source>
        <dbReference type="Proteomes" id="UP001172738"/>
    </source>
</evidence>
<evidence type="ECO:0000256" key="2">
    <source>
        <dbReference type="ARBA" id="ARBA00022475"/>
    </source>
</evidence>
<evidence type="ECO:0000256" key="4">
    <source>
        <dbReference type="ARBA" id="ARBA00022989"/>
    </source>
</evidence>
<dbReference type="InterPro" id="IPR016174">
    <property type="entry name" value="Di-haem_cyt_TM"/>
</dbReference>
<evidence type="ECO:0000256" key="6">
    <source>
        <dbReference type="SAM" id="MobiDB-lite"/>
    </source>
</evidence>
<accession>A0ABT8G0I0</accession>
<dbReference type="RefSeq" id="WP_301127383.1">
    <property type="nucleotide sequence ID" value="NZ_JAUHPV010000003.1"/>
</dbReference>
<dbReference type="Pfam" id="PF01292">
    <property type="entry name" value="Ni_hydr_CYTB"/>
    <property type="match status" value="1"/>
</dbReference>
<evidence type="ECO:0000313" key="9">
    <source>
        <dbReference type="EMBL" id="MDN4472648.1"/>
    </source>
</evidence>
<name>A0ABT8G0I0_9MICO</name>
<dbReference type="Gene3D" id="1.20.950.20">
    <property type="entry name" value="Transmembrane di-heme cytochromes, Chain C"/>
    <property type="match status" value="1"/>
</dbReference>
<feature type="transmembrane region" description="Helical" evidence="7">
    <location>
        <begin position="369"/>
        <end position="389"/>
    </location>
</feature>
<keyword evidence="5 7" id="KW-0472">Membrane</keyword>
<comment type="subcellular location">
    <subcellularLocation>
        <location evidence="1">Cell membrane</location>
        <topology evidence="1">Multi-pass membrane protein</topology>
    </subcellularLocation>
</comment>
<evidence type="ECO:0000256" key="1">
    <source>
        <dbReference type="ARBA" id="ARBA00004651"/>
    </source>
</evidence>
<keyword evidence="2" id="KW-1003">Cell membrane</keyword>
<feature type="transmembrane region" description="Helical" evidence="7">
    <location>
        <begin position="210"/>
        <end position="229"/>
    </location>
</feature>
<feature type="transmembrane region" description="Helical" evidence="7">
    <location>
        <begin position="327"/>
        <end position="349"/>
    </location>
</feature>
<sequence length="447" mass="48445">MTATIRQGLPRTPGGPAWPPAEGATSGSMESSRAPAPPEPTAGEPARRAGLPRRQAGRDDAVRSQVQAPSSAYTAVALRRGLPREAGGEPWPPPGEALVRASVSPKAHDARVDALGVPSASTEQSDQRRPVPASPQASVSDVAEPQPRSPEAVAASRRRRRVVLALLGTLAVGALAVVGARQLMQTPGMQDLVTRYPGSYLPPEGTPVGIPAWLSWQHFFNMFLIALILRTGLQVRRQERPEAYWARRAEPRTRISLVAWTHQALDALWVVNGLAYVVLLFVTGQWMRIVPTSWDVVPNAFTTAIQYLSLDWPVENGWAYYNSLQQLSYFTTVFVAAPLAIASGIRMSVYWRSGTRLDRLYPIAVARRIHVPVMLYFVAFIASHVALVLATGARRNLNHMFAGQEDAGWLGSVLLLVALAVIAVALIAVRPLLVAPVAQRFGTVSGR</sequence>
<keyword evidence="10" id="KW-1185">Reference proteome</keyword>
<evidence type="ECO:0000259" key="8">
    <source>
        <dbReference type="Pfam" id="PF01292"/>
    </source>
</evidence>
<organism evidence="9 10">
    <name type="scientific">Demequina zhanjiangensis</name>
    <dbReference type="NCBI Taxonomy" id="3051659"/>
    <lineage>
        <taxon>Bacteria</taxon>
        <taxon>Bacillati</taxon>
        <taxon>Actinomycetota</taxon>
        <taxon>Actinomycetes</taxon>
        <taxon>Micrococcales</taxon>
        <taxon>Demequinaceae</taxon>
        <taxon>Demequina</taxon>
    </lineage>
</organism>
<keyword evidence="4 7" id="KW-1133">Transmembrane helix</keyword>
<dbReference type="EMBL" id="JAUHPV010000003">
    <property type="protein sequence ID" value="MDN4472648.1"/>
    <property type="molecule type" value="Genomic_DNA"/>
</dbReference>
<feature type="transmembrane region" description="Helical" evidence="7">
    <location>
        <begin position="162"/>
        <end position="184"/>
    </location>
</feature>
<feature type="transmembrane region" description="Helical" evidence="7">
    <location>
        <begin position="267"/>
        <end position="287"/>
    </location>
</feature>
<reference evidence="9" key="1">
    <citation type="submission" date="2023-06" db="EMBL/GenBank/DDBJ databases">
        <title>SYSU T00b26.</title>
        <authorList>
            <person name="Gao L."/>
            <person name="Fang B.-Z."/>
            <person name="Li W.-J."/>
        </authorList>
    </citation>
    <scope>NUCLEOTIDE SEQUENCE</scope>
    <source>
        <strain evidence="9">SYSU T00b26</strain>
    </source>
</reference>
<dbReference type="Proteomes" id="UP001172738">
    <property type="component" value="Unassembled WGS sequence"/>
</dbReference>
<proteinExistence type="predicted"/>
<evidence type="ECO:0000256" key="3">
    <source>
        <dbReference type="ARBA" id="ARBA00022692"/>
    </source>
</evidence>
<feature type="transmembrane region" description="Helical" evidence="7">
    <location>
        <begin position="409"/>
        <end position="429"/>
    </location>
</feature>
<evidence type="ECO:0000256" key="7">
    <source>
        <dbReference type="SAM" id="Phobius"/>
    </source>
</evidence>
<feature type="domain" description="Cytochrome b561 bacterial/Ni-hydrogenase" evidence="8">
    <location>
        <begin position="212"/>
        <end position="403"/>
    </location>
</feature>
<protein>
    <submittedName>
        <fullName evidence="9">Cytochrome b/b6 domain-containing protein</fullName>
    </submittedName>
</protein>